<dbReference type="KEGG" id="cca:CCA_00296"/>
<dbReference type="RefSeq" id="WP_011006263.1">
    <property type="nucleotide sequence ID" value="NC_003361.3"/>
</dbReference>
<evidence type="ECO:0000313" key="3">
    <source>
        <dbReference type="Proteomes" id="UP000002193"/>
    </source>
</evidence>
<dbReference type="Proteomes" id="UP000002193">
    <property type="component" value="Chromosome"/>
</dbReference>
<proteinExistence type="predicted"/>
<accession>Q823V9</accession>
<dbReference type="OrthoDB" id="17931at2"/>
<evidence type="ECO:0000256" key="1">
    <source>
        <dbReference type="SAM" id="MobiDB-lite"/>
    </source>
</evidence>
<feature type="region of interest" description="Disordered" evidence="1">
    <location>
        <begin position="16"/>
        <end position="38"/>
    </location>
</feature>
<dbReference type="AlphaFoldDB" id="Q823V9"/>
<feature type="region of interest" description="Disordered" evidence="1">
    <location>
        <begin position="360"/>
        <end position="427"/>
    </location>
</feature>
<organism evidence="2 3">
    <name type="scientific">Chlamydia caviae (strain ATCC VR-813 / DSM 19441 / 03DC25 / GPIC)</name>
    <name type="common">Chlamydophila caviae</name>
    <dbReference type="NCBI Taxonomy" id="227941"/>
    <lineage>
        <taxon>Bacteria</taxon>
        <taxon>Pseudomonadati</taxon>
        <taxon>Chlamydiota</taxon>
        <taxon>Chlamydiia</taxon>
        <taxon>Chlamydiales</taxon>
        <taxon>Chlamydiaceae</taxon>
        <taxon>Chlamydia/Chlamydophila group</taxon>
        <taxon>Chlamydia</taxon>
    </lineage>
</organism>
<gene>
    <name evidence="2" type="ordered locus">CCA_00296</name>
</gene>
<feature type="compositionally biased region" description="Polar residues" evidence="1">
    <location>
        <begin position="417"/>
        <end position="427"/>
    </location>
</feature>
<keyword evidence="3" id="KW-1185">Reference proteome</keyword>
<name>Q823V9_CHLCV</name>
<reference evidence="2 3" key="1">
    <citation type="journal article" date="2003" name="Nucleic Acids Res.">
        <title>Genome sequence of Chlamydophila caviae (Chlamydia psittaci GPIC): examining the role of niche-specific genes in the evolution of the Chlamydiaceae.</title>
        <authorList>
            <person name="Read T.D."/>
            <person name="Myers G.S.A."/>
            <person name="Brunham R.C."/>
            <person name="Nelson W.C."/>
            <person name="Paulsen I.T."/>
            <person name="Heidelberg J.F."/>
            <person name="Holtzapple E.K."/>
            <person name="Khouri H.M."/>
            <person name="Federova N.B."/>
            <person name="Carty H.A."/>
            <person name="Umayam L.A."/>
            <person name="Haft D.H."/>
            <person name="Peterson J.D."/>
            <person name="Beanan M.J."/>
            <person name="White O."/>
            <person name="Salzberg S.L."/>
            <person name="Hsia R.-C."/>
            <person name="McClarty G."/>
            <person name="Rank R.G."/>
            <person name="Bavoil P.M."/>
            <person name="Fraser C.M."/>
        </authorList>
    </citation>
    <scope>NUCLEOTIDE SEQUENCE [LARGE SCALE GENOMIC DNA]</scope>
    <source>
        <strain evidence="3">ATCC VR-813 / DSM 19441 / 03DC25 / GPIC</strain>
    </source>
</reference>
<feature type="compositionally biased region" description="Basic and acidic residues" evidence="1">
    <location>
        <begin position="16"/>
        <end position="31"/>
    </location>
</feature>
<dbReference type="EMBL" id="AE015925">
    <property type="protein sequence ID" value="AAP05045.1"/>
    <property type="molecule type" value="Genomic_DNA"/>
</dbReference>
<dbReference type="HOGENOM" id="CLU_043771_0_0_0"/>
<sequence>MCGPIGSCSCKCYTEENSRGGHEGRDNHEASRPIMTQPGRQTTLELKIGDEDLLDTVAKAGHLVETMLSSPRTQRGATYCQEHCGPWCDSHCPNWLSHCFQCLCACVIDEPGPSRESRDLTAFLQSMRTKYGPVVLGLVLQQGGHDCGLRMAEGKTLNENEKTDFESLCSSFGKLFVEKLMGGIQTALFNIADDPEKIPSKESFNALMAQRGFTDFKHGHKHNPPTCWISHSARTEETKQKGAGGKIHQAKLLDFDKLMTQLAHLEVIPIANGGVYPLGREAETVCSLLKNAIYCLSSGAACFESPDKTYGLTFNHDNLLQLILLSLLAAGYVPTDKEFDPPTPWAQLAELSQFLRRDGLKPLGPKKRGPRPLDPDIQIDGMHVTDGPSSDLESEDDSASGSRPAPEACPLSDSRPPVNTRSWFSPEQQERLLSLSGKTENIFSIILG</sequence>
<evidence type="ECO:0000313" key="2">
    <source>
        <dbReference type="EMBL" id="AAP05045.1"/>
    </source>
</evidence>
<protein>
    <submittedName>
        <fullName evidence="2">Uncharacterized protein</fullName>
    </submittedName>
</protein>